<evidence type="ECO:0000313" key="10">
    <source>
        <dbReference type="Proteomes" id="UP000070160"/>
    </source>
</evidence>
<keyword evidence="5" id="KW-0479">Metal-binding</keyword>
<dbReference type="GO" id="GO:0008033">
    <property type="term" value="P:tRNA processing"/>
    <property type="evidence" value="ECO:0007669"/>
    <property type="project" value="UniProtKB-KW"/>
</dbReference>
<organism evidence="9 10">
    <name type="scientific">Megasphaera hutchinsoni</name>
    <dbReference type="NCBI Taxonomy" id="1588748"/>
    <lineage>
        <taxon>Bacteria</taxon>
        <taxon>Bacillati</taxon>
        <taxon>Bacillota</taxon>
        <taxon>Negativicutes</taxon>
        <taxon>Veillonellales</taxon>
        <taxon>Veillonellaceae</taxon>
        <taxon>Megasphaera</taxon>
    </lineage>
</organism>
<protein>
    <submittedName>
        <fullName evidence="9">tRNA nucleotidyltransferase/poly(A) polymerase family protein</fullName>
    </submittedName>
</protein>
<keyword evidence="6" id="KW-0460">Magnesium</keyword>
<evidence type="ECO:0000256" key="3">
    <source>
        <dbReference type="ARBA" id="ARBA00022694"/>
    </source>
</evidence>
<dbReference type="PANTHER" id="PTHR46173">
    <property type="entry name" value="CCA TRNA NUCLEOTIDYLTRANSFERASE 1, MITOCHONDRIAL"/>
    <property type="match status" value="1"/>
</dbReference>
<keyword evidence="4" id="KW-0548">Nucleotidyltransferase</keyword>
<gene>
    <name evidence="9" type="ORF">HMPREF3182_01548</name>
</gene>
<dbReference type="Proteomes" id="UP000070160">
    <property type="component" value="Unassembled WGS sequence"/>
</dbReference>
<keyword evidence="7" id="KW-0694">RNA-binding</keyword>
<dbReference type="PANTHER" id="PTHR46173:SF1">
    <property type="entry name" value="CCA TRNA NUCLEOTIDYLTRANSFERASE 1, MITOCHONDRIAL"/>
    <property type="match status" value="1"/>
</dbReference>
<dbReference type="SUPFAM" id="SSF81891">
    <property type="entry name" value="Poly A polymerase C-terminal region-like"/>
    <property type="match status" value="1"/>
</dbReference>
<proteinExistence type="inferred from homology"/>
<dbReference type="GO" id="GO:0016779">
    <property type="term" value="F:nucleotidyltransferase activity"/>
    <property type="evidence" value="ECO:0007669"/>
    <property type="project" value="UniProtKB-KW"/>
</dbReference>
<dbReference type="RefSeq" id="WP_082718229.1">
    <property type="nucleotide sequence ID" value="NZ_KQ960955.1"/>
</dbReference>
<dbReference type="Pfam" id="PF01743">
    <property type="entry name" value="PolyA_pol"/>
    <property type="match status" value="1"/>
</dbReference>
<keyword evidence="10" id="KW-1185">Reference proteome</keyword>
<accession>A0A134CDG5</accession>
<evidence type="ECO:0000256" key="2">
    <source>
        <dbReference type="ARBA" id="ARBA00022679"/>
    </source>
</evidence>
<dbReference type="CDD" id="cd05398">
    <property type="entry name" value="NT_ClassII-CCAase"/>
    <property type="match status" value="1"/>
</dbReference>
<comment type="similarity">
    <text evidence="7">Belongs to the tRNA nucleotidyltransferase/poly(A) polymerase family.</text>
</comment>
<reference evidence="10" key="1">
    <citation type="submission" date="2016-01" db="EMBL/GenBank/DDBJ databases">
        <authorList>
            <person name="Mitreva M."/>
            <person name="Pepin K.H."/>
            <person name="Mihindukulasuriya K.A."/>
            <person name="Fulton R."/>
            <person name="Fronick C."/>
            <person name="O'Laughlin M."/>
            <person name="Miner T."/>
            <person name="Herter B."/>
            <person name="Rosa B.A."/>
            <person name="Cordes M."/>
            <person name="Tomlinson C."/>
            <person name="Wollam A."/>
            <person name="Palsikar V.B."/>
            <person name="Mardis E.R."/>
            <person name="Wilson R.K."/>
        </authorList>
    </citation>
    <scope>NUCLEOTIDE SEQUENCE [LARGE SCALE GENOMIC DNA]</scope>
    <source>
        <strain evidence="10">KA00182</strain>
    </source>
</reference>
<evidence type="ECO:0000256" key="4">
    <source>
        <dbReference type="ARBA" id="ARBA00022695"/>
    </source>
</evidence>
<evidence type="ECO:0000259" key="8">
    <source>
        <dbReference type="Pfam" id="PF01743"/>
    </source>
</evidence>
<feature type="domain" description="Poly A polymerase head" evidence="8">
    <location>
        <begin position="21"/>
        <end position="145"/>
    </location>
</feature>
<dbReference type="InterPro" id="IPR050264">
    <property type="entry name" value="Bact_CCA-adding_enz_type3_sf"/>
</dbReference>
<evidence type="ECO:0000256" key="6">
    <source>
        <dbReference type="ARBA" id="ARBA00022842"/>
    </source>
</evidence>
<name>A0A134CDG5_9FIRM</name>
<dbReference type="Gene3D" id="1.10.3090.10">
    <property type="entry name" value="cca-adding enzyme, domain 2"/>
    <property type="match status" value="1"/>
</dbReference>
<evidence type="ECO:0000256" key="1">
    <source>
        <dbReference type="ARBA" id="ARBA00001946"/>
    </source>
</evidence>
<dbReference type="InterPro" id="IPR043519">
    <property type="entry name" value="NT_sf"/>
</dbReference>
<keyword evidence="3" id="KW-0819">tRNA processing</keyword>
<dbReference type="SUPFAM" id="SSF81301">
    <property type="entry name" value="Nucleotidyltransferase"/>
    <property type="match status" value="1"/>
</dbReference>
<keyword evidence="2 7" id="KW-0808">Transferase</keyword>
<comment type="caution">
    <text evidence="9">The sequence shown here is derived from an EMBL/GenBank/DDBJ whole genome shotgun (WGS) entry which is preliminary data.</text>
</comment>
<dbReference type="PATRIC" id="fig|1588748.3.peg.1499"/>
<sequence>MMMDSRVRCWLSALTDAGYEAYLIGGAVRDFLLARVPSDYDVVTNARPEQIKQIAVAHGWICMSSRGERFGVVVIRVDTLEIETTTYRKEVYDREGYRPTRITYVSSLQEDVRRRDFTVNALAMDEYGHIIDYVQGQDDLIARRLVTIGKPEQRLREDATRILRACRFVGQLDFKVDAVLEAAIPTALSQFRTISLAVVLREWEHIMRTEHVDKALALAWRTGVFSLMCRQRNKGIDRTVPFFTDEIGMVAKPGVFVAAVPPIEQAVLSLVVSVPPCGVVRYAALFYGLLRCYVFPSAGEKLTLPQVERGAAWVEKLLMYWQTSVSWKRRVWWLVFNHLRFSYFGKHLGKALDPWLRREARSAFFRIQQDWIEAVQQLCWLVMADSIMKDAVQTVLVPRENAGTGMLAAAMKIPVSTRYLLYSKELVSVCGQKSGACLQAVLKQVQNGTLENSRESVDRAIVQWLQRQ</sequence>
<dbReference type="EMBL" id="LSDT01000050">
    <property type="protein sequence ID" value="KXB90233.1"/>
    <property type="molecule type" value="Genomic_DNA"/>
</dbReference>
<dbReference type="InterPro" id="IPR002646">
    <property type="entry name" value="PolA_pol_head_dom"/>
</dbReference>
<dbReference type="STRING" id="1588748.HMPREF3182_01548"/>
<dbReference type="GO" id="GO:0046872">
    <property type="term" value="F:metal ion binding"/>
    <property type="evidence" value="ECO:0007669"/>
    <property type="project" value="UniProtKB-KW"/>
</dbReference>
<evidence type="ECO:0000256" key="5">
    <source>
        <dbReference type="ARBA" id="ARBA00022723"/>
    </source>
</evidence>
<dbReference type="AlphaFoldDB" id="A0A134CDG5"/>
<dbReference type="GO" id="GO:0000049">
    <property type="term" value="F:tRNA binding"/>
    <property type="evidence" value="ECO:0007669"/>
    <property type="project" value="TreeGrafter"/>
</dbReference>
<evidence type="ECO:0000313" key="9">
    <source>
        <dbReference type="EMBL" id="KXB90233.1"/>
    </source>
</evidence>
<evidence type="ECO:0000256" key="7">
    <source>
        <dbReference type="RuleBase" id="RU003953"/>
    </source>
</evidence>
<dbReference type="Gene3D" id="3.30.460.10">
    <property type="entry name" value="Beta Polymerase, domain 2"/>
    <property type="match status" value="1"/>
</dbReference>
<comment type="cofactor">
    <cofactor evidence="1">
        <name>Mg(2+)</name>
        <dbReference type="ChEBI" id="CHEBI:18420"/>
    </cofactor>
</comment>